<dbReference type="SUPFAM" id="SSF50129">
    <property type="entry name" value="GroES-like"/>
    <property type="match status" value="1"/>
</dbReference>
<reference evidence="3" key="1">
    <citation type="submission" date="2016-10" db="EMBL/GenBank/DDBJ databases">
        <authorList>
            <person name="Varghese N."/>
            <person name="Submissions S."/>
        </authorList>
    </citation>
    <scope>NUCLEOTIDE SEQUENCE [LARGE SCALE GENOMIC DNA]</scope>
    <source>
        <strain evidence="3">DSM 17298</strain>
    </source>
</reference>
<dbReference type="SMART" id="SM00829">
    <property type="entry name" value="PKS_ER"/>
    <property type="match status" value="1"/>
</dbReference>
<feature type="domain" description="Enoyl reductase (ER)" evidence="1">
    <location>
        <begin position="9"/>
        <end position="330"/>
    </location>
</feature>
<dbReference type="Proteomes" id="UP000236736">
    <property type="component" value="Unassembled WGS sequence"/>
</dbReference>
<sequence length="332" mass="36061">MLGIVLNRQLDSKIILTKITDPELKPGEALIRIKAAALNHRDEWCRQGLYPNLSDGVILGSDGAGIVEKVFDEADSSWLGKEVIIHPGMNWGSNQKAQSREFKILGMPGNGTFAEFCAVPVDRLHDKPAHLSWEEAGALPLAGVTAYRALVYHGEVQAGDQVLVTGIGGGVAQFAAQFAKAKRAILSVSSSRNSKLEKAKREGADFLFNYLQMDWTEAALKATGGFDVIIDGAAGDTLNQLISVCRPGGKIVFYGATMGNPGKIEARKVFWNQLKIIGSTMGSDRDFLGMLALVEEHQIHPVIDQVFSLNETEKAFDRMKMGDQLGKIVLIP</sequence>
<dbReference type="PANTHER" id="PTHR45033:SF3">
    <property type="entry name" value="DEHYDROGENASE, PUTATIVE (AFU_ORTHOLOGUE AFUA_2G13270)-RELATED"/>
    <property type="match status" value="1"/>
</dbReference>
<name>A0A1H5TIV3_9BACT</name>
<protein>
    <submittedName>
        <fullName evidence="2">NADPH:quinone reductase</fullName>
    </submittedName>
</protein>
<keyword evidence="3" id="KW-1185">Reference proteome</keyword>
<dbReference type="SUPFAM" id="SSF51735">
    <property type="entry name" value="NAD(P)-binding Rossmann-fold domains"/>
    <property type="match status" value="1"/>
</dbReference>
<dbReference type="OrthoDB" id="9787435at2"/>
<dbReference type="InterPro" id="IPR020843">
    <property type="entry name" value="ER"/>
</dbReference>
<evidence type="ECO:0000313" key="2">
    <source>
        <dbReference type="EMBL" id="SEF62694.1"/>
    </source>
</evidence>
<dbReference type="RefSeq" id="WP_103923497.1">
    <property type="nucleotide sequence ID" value="NZ_FNVR01000003.1"/>
</dbReference>
<dbReference type="Gene3D" id="3.40.50.720">
    <property type="entry name" value="NAD(P)-binding Rossmann-like Domain"/>
    <property type="match status" value="1"/>
</dbReference>
<gene>
    <name evidence="2" type="ORF">SAMN03080598_00783</name>
</gene>
<evidence type="ECO:0000313" key="3">
    <source>
        <dbReference type="Proteomes" id="UP000236736"/>
    </source>
</evidence>
<dbReference type="InterPro" id="IPR036291">
    <property type="entry name" value="NAD(P)-bd_dom_sf"/>
</dbReference>
<dbReference type="Pfam" id="PF00107">
    <property type="entry name" value="ADH_zinc_N"/>
    <property type="match status" value="1"/>
</dbReference>
<dbReference type="InterPro" id="IPR011032">
    <property type="entry name" value="GroES-like_sf"/>
</dbReference>
<dbReference type="Pfam" id="PF08240">
    <property type="entry name" value="ADH_N"/>
    <property type="match status" value="1"/>
</dbReference>
<organism evidence="2 3">
    <name type="scientific">Algoriphagus boritolerans DSM 17298 = JCM 18970</name>
    <dbReference type="NCBI Taxonomy" id="1120964"/>
    <lineage>
        <taxon>Bacteria</taxon>
        <taxon>Pseudomonadati</taxon>
        <taxon>Bacteroidota</taxon>
        <taxon>Cytophagia</taxon>
        <taxon>Cytophagales</taxon>
        <taxon>Cyclobacteriaceae</taxon>
        <taxon>Algoriphagus</taxon>
    </lineage>
</organism>
<dbReference type="PANTHER" id="PTHR45033">
    <property type="match status" value="1"/>
</dbReference>
<accession>A0A1H5TIV3</accession>
<dbReference type="EMBL" id="FNVR01000003">
    <property type="protein sequence ID" value="SEF62694.1"/>
    <property type="molecule type" value="Genomic_DNA"/>
</dbReference>
<dbReference type="InterPro" id="IPR052711">
    <property type="entry name" value="Zinc_ADH-like"/>
</dbReference>
<dbReference type="GO" id="GO:0016491">
    <property type="term" value="F:oxidoreductase activity"/>
    <property type="evidence" value="ECO:0007669"/>
    <property type="project" value="InterPro"/>
</dbReference>
<dbReference type="InterPro" id="IPR013149">
    <property type="entry name" value="ADH-like_C"/>
</dbReference>
<proteinExistence type="predicted"/>
<dbReference type="InterPro" id="IPR013154">
    <property type="entry name" value="ADH-like_N"/>
</dbReference>
<dbReference type="AlphaFoldDB" id="A0A1H5TIV3"/>
<dbReference type="STRING" id="1120964.GCA_001313265_04619"/>
<evidence type="ECO:0000259" key="1">
    <source>
        <dbReference type="SMART" id="SM00829"/>
    </source>
</evidence>
<dbReference type="Gene3D" id="3.90.180.10">
    <property type="entry name" value="Medium-chain alcohol dehydrogenases, catalytic domain"/>
    <property type="match status" value="1"/>
</dbReference>